<protein>
    <submittedName>
        <fullName evidence="2">Uncharacterized protein</fullName>
    </submittedName>
</protein>
<dbReference type="OrthoDB" id="9621306at2759"/>
<evidence type="ECO:0000313" key="3">
    <source>
        <dbReference type="Proteomes" id="UP000092124"/>
    </source>
</evidence>
<organism evidence="2 3">
    <name type="scientific">Neotoma lepida</name>
    <name type="common">Desert woodrat</name>
    <dbReference type="NCBI Taxonomy" id="56216"/>
    <lineage>
        <taxon>Eukaryota</taxon>
        <taxon>Metazoa</taxon>
        <taxon>Chordata</taxon>
        <taxon>Craniata</taxon>
        <taxon>Vertebrata</taxon>
        <taxon>Euteleostomi</taxon>
        <taxon>Mammalia</taxon>
        <taxon>Eutheria</taxon>
        <taxon>Euarchontoglires</taxon>
        <taxon>Glires</taxon>
        <taxon>Rodentia</taxon>
        <taxon>Myomorpha</taxon>
        <taxon>Muroidea</taxon>
        <taxon>Cricetidae</taxon>
        <taxon>Neotominae</taxon>
        <taxon>Neotoma</taxon>
    </lineage>
</organism>
<dbReference type="EMBL" id="LZPO01087197">
    <property type="protein sequence ID" value="OBS66683.1"/>
    <property type="molecule type" value="Genomic_DNA"/>
</dbReference>
<gene>
    <name evidence="2" type="ORF">A6R68_04776</name>
</gene>
<evidence type="ECO:0000256" key="1">
    <source>
        <dbReference type="SAM" id="Coils"/>
    </source>
</evidence>
<comment type="caution">
    <text evidence="2">The sequence shown here is derived from an EMBL/GenBank/DDBJ whole genome shotgun (WGS) entry which is preliminary data.</text>
</comment>
<keyword evidence="1" id="KW-0175">Coiled coil</keyword>
<dbReference type="AlphaFoldDB" id="A0A1A6GK87"/>
<evidence type="ECO:0000313" key="2">
    <source>
        <dbReference type="EMBL" id="OBS66683.1"/>
    </source>
</evidence>
<feature type="coiled-coil region" evidence="1">
    <location>
        <begin position="4"/>
        <end position="83"/>
    </location>
</feature>
<reference evidence="2 3" key="1">
    <citation type="submission" date="2016-06" db="EMBL/GenBank/DDBJ databases">
        <title>The Draft Genome Sequence and Annotation of the Desert Woodrat Neotoma lepida.</title>
        <authorList>
            <person name="Campbell M."/>
            <person name="Oakeson K.F."/>
            <person name="Yandell M."/>
            <person name="Halpert J.R."/>
            <person name="Dearing D."/>
        </authorList>
    </citation>
    <scope>NUCLEOTIDE SEQUENCE [LARGE SCALE GENOMIC DNA]</scope>
    <source>
        <strain evidence="2">417</strain>
        <tissue evidence="2">Liver</tissue>
    </source>
</reference>
<accession>A0A1A6GK87</accession>
<proteinExistence type="predicted"/>
<dbReference type="Proteomes" id="UP000092124">
    <property type="component" value="Unassembled WGS sequence"/>
</dbReference>
<dbReference type="STRING" id="56216.A0A1A6GK87"/>
<sequence>MPELKSLKNENTEASEKFSELTKETIFYPSLHRQLLREQTQLEKKVDMLRQENKKLLEATQELKRLEEKLQLLLKQKEVVTQEKDLAEKLQHHFEVSQMSYNQGKKTSEKCAGPVNKNFCPGNNTFDTQPQKLQSLLEQATAQDERHLQKEVLHQATC</sequence>
<name>A0A1A6GK87_NEOLE</name>
<keyword evidence="3" id="KW-1185">Reference proteome</keyword>